<evidence type="ECO:0008006" key="4">
    <source>
        <dbReference type="Google" id="ProtNLM"/>
    </source>
</evidence>
<feature type="compositionally biased region" description="Polar residues" evidence="1">
    <location>
        <begin position="160"/>
        <end position="177"/>
    </location>
</feature>
<reference evidence="2" key="1">
    <citation type="submission" date="2019-12" db="EMBL/GenBank/DDBJ databases">
        <title>Genome sequencing and annotation of Brassica cretica.</title>
        <authorList>
            <person name="Studholme D.J."/>
            <person name="Sarris P."/>
        </authorList>
    </citation>
    <scope>NUCLEOTIDE SEQUENCE</scope>
    <source>
        <strain evidence="2">PFS-109/04</strain>
        <tissue evidence="2">Leaf</tissue>
    </source>
</reference>
<sequence>MHPPNLKLMDATNGVRSCGESSFGKGKEISNNISEIELECVCYCQIKFNGNFAESYIVVIMAGRWIMYENGAWDFKIDNDRMGRTVDCSKIKGVDGLKVNEDDDGDYDYNYWHEYCRNDCVTDEDDDFEGSPPKRRGGGQSRSNHNWRSGPMSGRGQGSGKSVSGRGQRSSATGVSKSTKKACIRRHSEVNTDRVRDYICTSRTVGFAYTEEKNTKEGVDVVLLTPPKPNNQHNRVIEDDDDFVESVRSGDTGESVDVVLVTPPKQHNKHICVIEDDDEADDPPITECTPPKHKRVIEDTEEFVDPPVTQSTQVQGGESFMRGIQVSKMYGYNGVDPVFDEMRGSSFEPPEIDYTKEDSYIYVGRLFKDKAQFKLTMVIYALAKVCRFKLRNCKHFITAKCVSKQCSSWRVMAKQLGDSPTYMVKKTILGHGIIRYLLITAEFPIFSLPAEVQALVVQRVAHNSFADLYRVRAICKSMRTLADDGGVYAAFYLFKYPWYVGSRNLLLRRCFEEGNPSTLYVKGVEYFYRIDRHREDWVLWHIEHNKAEDMYNRCFWTKEVALFISSNPFISISTTISTILSWTSPVGRTAELDRMRSQLGRSPGWTSPVRRITELDRTHIQLGRSPSWTSPVR</sequence>
<comment type="caution">
    <text evidence="2">The sequence shown here is derived from an EMBL/GenBank/DDBJ whole genome shotgun (WGS) entry which is preliminary data.</text>
</comment>
<evidence type="ECO:0000313" key="2">
    <source>
        <dbReference type="EMBL" id="KAF3487058.1"/>
    </source>
</evidence>
<dbReference type="PANTHER" id="PTHR33784:SF35">
    <property type="entry name" value="(RAPE) HYPOTHETICAL PROTEIN"/>
    <property type="match status" value="1"/>
</dbReference>
<gene>
    <name evidence="2" type="ORF">F2Q69_00052883</name>
</gene>
<evidence type="ECO:0000256" key="1">
    <source>
        <dbReference type="SAM" id="MobiDB-lite"/>
    </source>
</evidence>
<dbReference type="PANTHER" id="PTHR33784">
    <property type="entry name" value="OS05G0482100 PROTEIN"/>
    <property type="match status" value="1"/>
</dbReference>
<evidence type="ECO:0000313" key="3">
    <source>
        <dbReference type="Proteomes" id="UP000712600"/>
    </source>
</evidence>
<dbReference type="InterPro" id="IPR036047">
    <property type="entry name" value="F-box-like_dom_sf"/>
</dbReference>
<accession>A0A8S9MZ91</accession>
<organism evidence="2 3">
    <name type="scientific">Brassica cretica</name>
    <name type="common">Mustard</name>
    <dbReference type="NCBI Taxonomy" id="69181"/>
    <lineage>
        <taxon>Eukaryota</taxon>
        <taxon>Viridiplantae</taxon>
        <taxon>Streptophyta</taxon>
        <taxon>Embryophyta</taxon>
        <taxon>Tracheophyta</taxon>
        <taxon>Spermatophyta</taxon>
        <taxon>Magnoliopsida</taxon>
        <taxon>eudicotyledons</taxon>
        <taxon>Gunneridae</taxon>
        <taxon>Pentapetalae</taxon>
        <taxon>rosids</taxon>
        <taxon>malvids</taxon>
        <taxon>Brassicales</taxon>
        <taxon>Brassicaceae</taxon>
        <taxon>Brassiceae</taxon>
        <taxon>Brassica</taxon>
    </lineage>
</organism>
<dbReference type="Proteomes" id="UP000712600">
    <property type="component" value="Unassembled WGS sequence"/>
</dbReference>
<dbReference type="SUPFAM" id="SSF81383">
    <property type="entry name" value="F-box domain"/>
    <property type="match status" value="1"/>
</dbReference>
<feature type="region of interest" description="Disordered" evidence="1">
    <location>
        <begin position="126"/>
        <end position="184"/>
    </location>
</feature>
<proteinExistence type="predicted"/>
<dbReference type="EMBL" id="QGKX02002183">
    <property type="protein sequence ID" value="KAF3487058.1"/>
    <property type="molecule type" value="Genomic_DNA"/>
</dbReference>
<protein>
    <recommendedName>
        <fullName evidence="4">F-box domain-containing protein</fullName>
    </recommendedName>
</protein>
<dbReference type="InterPro" id="IPR040338">
    <property type="entry name" value="At1g67623-like"/>
</dbReference>
<dbReference type="AlphaFoldDB" id="A0A8S9MZ91"/>
<name>A0A8S9MZ91_BRACR</name>